<dbReference type="EMBL" id="CP002351">
    <property type="protein sequence ID" value="AEH51284.1"/>
    <property type="molecule type" value="Genomic_DNA"/>
</dbReference>
<proteinExistence type="predicted"/>
<dbReference type="InterPro" id="IPR003848">
    <property type="entry name" value="DUF218"/>
</dbReference>
<feature type="transmembrane region" description="Helical" evidence="1">
    <location>
        <begin position="7"/>
        <end position="30"/>
    </location>
</feature>
<dbReference type="GO" id="GO:0043164">
    <property type="term" value="P:Gram-negative-bacterium-type cell wall biogenesis"/>
    <property type="evidence" value="ECO:0007669"/>
    <property type="project" value="TreeGrafter"/>
</dbReference>
<accession>F7YTQ6</accession>
<dbReference type="Proteomes" id="UP000006804">
    <property type="component" value="Chromosome"/>
</dbReference>
<dbReference type="KEGG" id="tta:Theth_1212"/>
<dbReference type="OrthoDB" id="9782395at2"/>
<dbReference type="STRING" id="688269.Theth_1212"/>
<feature type="domain" description="DUF218" evidence="2">
    <location>
        <begin position="76"/>
        <end position="236"/>
    </location>
</feature>
<dbReference type="PANTHER" id="PTHR30336:SF4">
    <property type="entry name" value="ENVELOPE BIOGENESIS FACTOR ELYC"/>
    <property type="match status" value="1"/>
</dbReference>
<dbReference type="AlphaFoldDB" id="F7YTQ6"/>
<protein>
    <recommendedName>
        <fullName evidence="2">DUF218 domain-containing protein</fullName>
    </recommendedName>
</protein>
<keyword evidence="1" id="KW-0812">Transmembrane</keyword>
<name>F7YTQ6_9THEM</name>
<keyword evidence="1" id="KW-1133">Transmembrane helix</keyword>
<evidence type="ECO:0000259" key="2">
    <source>
        <dbReference type="Pfam" id="PF02698"/>
    </source>
</evidence>
<feature type="transmembrane region" description="Helical" evidence="1">
    <location>
        <begin position="36"/>
        <end position="60"/>
    </location>
</feature>
<organism evidence="3 4">
    <name type="scientific">Pseudothermotoga thermarum DSM 5069</name>
    <dbReference type="NCBI Taxonomy" id="688269"/>
    <lineage>
        <taxon>Bacteria</taxon>
        <taxon>Thermotogati</taxon>
        <taxon>Thermotogota</taxon>
        <taxon>Thermotogae</taxon>
        <taxon>Thermotogales</taxon>
        <taxon>Thermotogaceae</taxon>
        <taxon>Pseudothermotoga</taxon>
    </lineage>
</organism>
<sequence length="245" mass="27362">MIAIVKVLEAFVLPPGLFVTIMVALGFKVYKLKKSLAMVLFFTGVLFYVLSSAVGILIFVQPLEKEFSWVEPFEPDAVVVFGGGVIKTPSGYQLGPNSVFRMLTGINLATKYQVPLIVSGGYIPGTKKIPEAVVMKDFAKNYMPEQMIVVEPAAQNTRQNAKYTEQIAEKYGFKRLYLVTSAVHLKRSILSFKKTTLEIAPYPANYLYDYSIGWIDLLPNKDALNANLSAIHELVGMIYYKLLEL</sequence>
<dbReference type="GO" id="GO:0000270">
    <property type="term" value="P:peptidoglycan metabolic process"/>
    <property type="evidence" value="ECO:0007669"/>
    <property type="project" value="TreeGrafter"/>
</dbReference>
<keyword evidence="4" id="KW-1185">Reference proteome</keyword>
<keyword evidence="1" id="KW-0472">Membrane</keyword>
<dbReference type="Pfam" id="PF02698">
    <property type="entry name" value="DUF218"/>
    <property type="match status" value="1"/>
</dbReference>
<evidence type="ECO:0000313" key="4">
    <source>
        <dbReference type="Proteomes" id="UP000006804"/>
    </source>
</evidence>
<evidence type="ECO:0000313" key="3">
    <source>
        <dbReference type="EMBL" id="AEH51284.1"/>
    </source>
</evidence>
<dbReference type="InterPro" id="IPR051599">
    <property type="entry name" value="Cell_Envelope_Assoc"/>
</dbReference>
<dbReference type="PANTHER" id="PTHR30336">
    <property type="entry name" value="INNER MEMBRANE PROTEIN, PROBABLE PERMEASE"/>
    <property type="match status" value="1"/>
</dbReference>
<dbReference type="PATRIC" id="fig|688269.3.peg.1249"/>
<dbReference type="eggNOG" id="COG1434">
    <property type="taxonomic scope" value="Bacteria"/>
</dbReference>
<dbReference type="HOGENOM" id="CLU_053514_1_1_0"/>
<dbReference type="CDD" id="cd06259">
    <property type="entry name" value="YdcF-like"/>
    <property type="match status" value="1"/>
</dbReference>
<dbReference type="Gene3D" id="3.40.50.620">
    <property type="entry name" value="HUPs"/>
    <property type="match status" value="1"/>
</dbReference>
<gene>
    <name evidence="3" type="ORF">Theth_1212</name>
</gene>
<reference evidence="3 4" key="1">
    <citation type="submission" date="2010-11" db="EMBL/GenBank/DDBJ databases">
        <title>The complete genome of Thermotoga thermarum DSM 5069.</title>
        <authorList>
            <consortium name="US DOE Joint Genome Institute (JGI-PGF)"/>
            <person name="Lucas S."/>
            <person name="Copeland A."/>
            <person name="Lapidus A."/>
            <person name="Bruce D."/>
            <person name="Goodwin L."/>
            <person name="Pitluck S."/>
            <person name="Kyrpides N."/>
            <person name="Mavromatis K."/>
            <person name="Ivanova N."/>
            <person name="Zeytun A."/>
            <person name="Brettin T."/>
            <person name="Detter J.C."/>
            <person name="Tapia R."/>
            <person name="Han C."/>
            <person name="Land M."/>
            <person name="Hauser L."/>
            <person name="Markowitz V."/>
            <person name="Cheng J.-F."/>
            <person name="Hugenholtz P."/>
            <person name="Woyke T."/>
            <person name="Wu D."/>
            <person name="Spring S."/>
            <person name="Schroeder M."/>
            <person name="Brambilla E."/>
            <person name="Klenk H.-P."/>
            <person name="Eisen J.A."/>
        </authorList>
    </citation>
    <scope>NUCLEOTIDE SEQUENCE [LARGE SCALE GENOMIC DNA]</scope>
    <source>
        <strain evidence="3 4">DSM 5069</strain>
    </source>
</reference>
<dbReference type="InterPro" id="IPR014729">
    <property type="entry name" value="Rossmann-like_a/b/a_fold"/>
</dbReference>
<evidence type="ECO:0000256" key="1">
    <source>
        <dbReference type="SAM" id="Phobius"/>
    </source>
</evidence>
<dbReference type="GO" id="GO:0005886">
    <property type="term" value="C:plasma membrane"/>
    <property type="evidence" value="ECO:0007669"/>
    <property type="project" value="TreeGrafter"/>
</dbReference>
<dbReference type="RefSeq" id="WP_013932503.1">
    <property type="nucleotide sequence ID" value="NC_015707.1"/>
</dbReference>